<dbReference type="InterPro" id="IPR008538">
    <property type="entry name" value="Uma2"/>
</dbReference>
<dbReference type="Pfam" id="PF05685">
    <property type="entry name" value="Uma2"/>
    <property type="match status" value="1"/>
</dbReference>
<dbReference type="GO" id="GO:0004519">
    <property type="term" value="F:endonuclease activity"/>
    <property type="evidence" value="ECO:0007669"/>
    <property type="project" value="UniProtKB-KW"/>
</dbReference>
<dbReference type="InterPro" id="IPR011335">
    <property type="entry name" value="Restrct_endonuc-II-like"/>
</dbReference>
<name>A0ABP7R1F6_9BURK</name>
<dbReference type="EMBL" id="BAABBP010000008">
    <property type="protein sequence ID" value="GAA3991170.1"/>
    <property type="molecule type" value="Genomic_DNA"/>
</dbReference>
<dbReference type="Proteomes" id="UP001501627">
    <property type="component" value="Unassembled WGS sequence"/>
</dbReference>
<dbReference type="CDD" id="cd06260">
    <property type="entry name" value="DUF820-like"/>
    <property type="match status" value="1"/>
</dbReference>
<protein>
    <submittedName>
        <fullName evidence="2">Uma2 family endonuclease</fullName>
    </submittedName>
</protein>
<sequence>MDLPAHQSLFDADAYLAWEAEQPTKHEYLAGEVFAMAGAPDAHVTIAGNVYMALRNHLRVEEDNAFFYPDVFVTCSDADRQQRNAKSEPTLIVEVLSPATSAYDRGAKFAAYRKLASLREYLLIDPERLAADLFRRDGDSPRWVLHPFEAGDTVECASVGLTLPIEALYADALPAEGAAIHPSDAPRPESGPG</sequence>
<keyword evidence="2" id="KW-0540">Nuclease</keyword>
<evidence type="ECO:0000313" key="2">
    <source>
        <dbReference type="EMBL" id="GAA3991170.1"/>
    </source>
</evidence>
<proteinExistence type="predicted"/>
<dbReference type="SUPFAM" id="SSF52980">
    <property type="entry name" value="Restriction endonuclease-like"/>
    <property type="match status" value="1"/>
</dbReference>
<keyword evidence="3" id="KW-1185">Reference proteome</keyword>
<comment type="caution">
    <text evidence="2">The sequence shown here is derived from an EMBL/GenBank/DDBJ whole genome shotgun (WGS) entry which is preliminary data.</text>
</comment>
<feature type="domain" description="Putative restriction endonuclease" evidence="1">
    <location>
        <begin position="13"/>
        <end position="165"/>
    </location>
</feature>
<evidence type="ECO:0000259" key="1">
    <source>
        <dbReference type="Pfam" id="PF05685"/>
    </source>
</evidence>
<accession>A0ABP7R1F6</accession>
<gene>
    <name evidence="2" type="ORF">GCM10022279_12870</name>
</gene>
<organism evidence="2 3">
    <name type="scientific">Comamonas faecalis</name>
    <dbReference type="NCBI Taxonomy" id="1387849"/>
    <lineage>
        <taxon>Bacteria</taxon>
        <taxon>Pseudomonadati</taxon>
        <taxon>Pseudomonadota</taxon>
        <taxon>Betaproteobacteria</taxon>
        <taxon>Burkholderiales</taxon>
        <taxon>Comamonadaceae</taxon>
        <taxon>Comamonas</taxon>
    </lineage>
</organism>
<evidence type="ECO:0000313" key="3">
    <source>
        <dbReference type="Proteomes" id="UP001501627"/>
    </source>
</evidence>
<dbReference type="PANTHER" id="PTHR36558">
    <property type="entry name" value="GLR1098 PROTEIN"/>
    <property type="match status" value="1"/>
</dbReference>
<keyword evidence="2" id="KW-0255">Endonuclease</keyword>
<reference evidence="3" key="1">
    <citation type="journal article" date="2019" name="Int. J. Syst. Evol. Microbiol.">
        <title>The Global Catalogue of Microorganisms (GCM) 10K type strain sequencing project: providing services to taxonomists for standard genome sequencing and annotation.</title>
        <authorList>
            <consortium name="The Broad Institute Genomics Platform"/>
            <consortium name="The Broad Institute Genome Sequencing Center for Infectious Disease"/>
            <person name="Wu L."/>
            <person name="Ma J."/>
        </authorList>
    </citation>
    <scope>NUCLEOTIDE SEQUENCE [LARGE SCALE GENOMIC DNA]</scope>
    <source>
        <strain evidence="3">JCM 17561</strain>
    </source>
</reference>
<dbReference type="Gene3D" id="3.90.1570.10">
    <property type="entry name" value="tt1808, chain A"/>
    <property type="match status" value="1"/>
</dbReference>
<dbReference type="PANTHER" id="PTHR36558:SF1">
    <property type="entry name" value="RESTRICTION ENDONUCLEASE DOMAIN-CONTAINING PROTEIN-RELATED"/>
    <property type="match status" value="1"/>
</dbReference>
<dbReference type="RefSeq" id="WP_344868872.1">
    <property type="nucleotide sequence ID" value="NZ_BAABBP010000008.1"/>
</dbReference>
<keyword evidence="2" id="KW-0378">Hydrolase</keyword>
<dbReference type="InterPro" id="IPR012296">
    <property type="entry name" value="Nuclease_put_TT1808"/>
</dbReference>